<accession>A0A511Z6B4</accession>
<dbReference type="OrthoDB" id="1797229at2"/>
<dbReference type="AlphaFoldDB" id="A0A511Z6B4"/>
<gene>
    <name evidence="1" type="ORF">SLU01_12970</name>
</gene>
<dbReference type="RefSeq" id="WP_147056473.1">
    <property type="nucleotide sequence ID" value="NZ_BJYL01000016.1"/>
</dbReference>
<name>A0A511Z6B4_9BACL</name>
<proteinExistence type="predicted"/>
<evidence type="ECO:0000313" key="1">
    <source>
        <dbReference type="EMBL" id="GEN82985.1"/>
    </source>
</evidence>
<evidence type="ECO:0000313" key="2">
    <source>
        <dbReference type="Proteomes" id="UP000321901"/>
    </source>
</evidence>
<dbReference type="Proteomes" id="UP000321901">
    <property type="component" value="Unassembled WGS sequence"/>
</dbReference>
<dbReference type="EMBL" id="BJYL01000016">
    <property type="protein sequence ID" value="GEN82985.1"/>
    <property type="molecule type" value="Genomic_DNA"/>
</dbReference>
<comment type="caution">
    <text evidence="1">The sequence shown here is derived from an EMBL/GenBank/DDBJ whole genome shotgun (WGS) entry which is preliminary data.</text>
</comment>
<keyword evidence="2" id="KW-1185">Reference proteome</keyword>
<organism evidence="1 2">
    <name type="scientific">Sporosarcina luteola</name>
    <dbReference type="NCBI Taxonomy" id="582850"/>
    <lineage>
        <taxon>Bacteria</taxon>
        <taxon>Bacillati</taxon>
        <taxon>Bacillota</taxon>
        <taxon>Bacilli</taxon>
        <taxon>Bacillales</taxon>
        <taxon>Caryophanaceae</taxon>
        <taxon>Sporosarcina</taxon>
    </lineage>
</organism>
<sequence length="114" mass="12876">MKSVEWEDAIFSVTFIRQYENASELSLHVDYDATASSTEEDMHRHYALELSITPEYDCRNIGGSGSEGHMTNTYIISPPLPDDLSGLAFEFKGPRIPITAKSEMVEFVIRPEMN</sequence>
<reference evidence="1 2" key="1">
    <citation type="submission" date="2019-07" db="EMBL/GenBank/DDBJ databases">
        <title>Whole genome shotgun sequence of Sporosarcina luteola NBRC 105378.</title>
        <authorList>
            <person name="Hosoyama A."/>
            <person name="Uohara A."/>
            <person name="Ohji S."/>
            <person name="Ichikawa N."/>
        </authorList>
    </citation>
    <scope>NUCLEOTIDE SEQUENCE [LARGE SCALE GENOMIC DNA]</scope>
    <source>
        <strain evidence="1 2">NBRC 105378</strain>
    </source>
</reference>
<protein>
    <submittedName>
        <fullName evidence="1">Uncharacterized protein</fullName>
    </submittedName>
</protein>